<comment type="caution">
    <text evidence="4">The sequence shown here is derived from an EMBL/GenBank/DDBJ whole genome shotgun (WGS) entry which is preliminary data.</text>
</comment>
<evidence type="ECO:0000313" key="5">
    <source>
        <dbReference type="Proteomes" id="UP001596045"/>
    </source>
</evidence>
<dbReference type="Pfam" id="PF25023">
    <property type="entry name" value="TEN_YD-shell"/>
    <property type="match status" value="1"/>
</dbReference>
<reference evidence="5" key="1">
    <citation type="journal article" date="2019" name="Int. J. Syst. Evol. Microbiol.">
        <title>The Global Catalogue of Microorganisms (GCM) 10K type strain sequencing project: providing services to taxonomists for standard genome sequencing and annotation.</title>
        <authorList>
            <consortium name="The Broad Institute Genomics Platform"/>
            <consortium name="The Broad Institute Genome Sequencing Center for Infectious Disease"/>
            <person name="Wu L."/>
            <person name="Ma J."/>
        </authorList>
    </citation>
    <scope>NUCLEOTIDE SEQUENCE [LARGE SCALE GENOMIC DNA]</scope>
    <source>
        <strain evidence="5">JCM 17066</strain>
    </source>
</reference>
<dbReference type="Pfam" id="PF20148">
    <property type="entry name" value="DUF6531"/>
    <property type="match status" value="1"/>
</dbReference>
<protein>
    <submittedName>
        <fullName evidence="4">DUF6531 domain-containing protein</fullName>
    </submittedName>
</protein>
<organism evidence="4 5">
    <name type="scientific">Paraherbaspirillum soli</name>
    <dbReference type="NCBI Taxonomy" id="631222"/>
    <lineage>
        <taxon>Bacteria</taxon>
        <taxon>Pseudomonadati</taxon>
        <taxon>Pseudomonadota</taxon>
        <taxon>Betaproteobacteria</taxon>
        <taxon>Burkholderiales</taxon>
        <taxon>Oxalobacteraceae</taxon>
        <taxon>Paraherbaspirillum</taxon>
    </lineage>
</organism>
<name>A0ABW0MCP7_9BURK</name>
<accession>A0ABW0MCP7</accession>
<evidence type="ECO:0000259" key="2">
    <source>
        <dbReference type="Pfam" id="PF20148"/>
    </source>
</evidence>
<dbReference type="SUPFAM" id="SSF101898">
    <property type="entry name" value="NHL repeat"/>
    <property type="match status" value="1"/>
</dbReference>
<dbReference type="InterPro" id="IPR045351">
    <property type="entry name" value="DUF6531"/>
</dbReference>
<dbReference type="NCBIfam" id="TIGR01643">
    <property type="entry name" value="YD_repeat_2x"/>
    <property type="match status" value="2"/>
</dbReference>
<gene>
    <name evidence="4" type="ORF">ACFPM8_18775</name>
</gene>
<feature type="domain" description="DUF6531" evidence="2">
    <location>
        <begin position="38"/>
        <end position="115"/>
    </location>
</feature>
<evidence type="ECO:0000256" key="1">
    <source>
        <dbReference type="ARBA" id="ARBA00022737"/>
    </source>
</evidence>
<dbReference type="RefSeq" id="WP_378999805.1">
    <property type="nucleotide sequence ID" value="NZ_JBHSMT010000029.1"/>
</dbReference>
<proteinExistence type="predicted"/>
<keyword evidence="5" id="KW-1185">Reference proteome</keyword>
<evidence type="ECO:0000313" key="4">
    <source>
        <dbReference type="EMBL" id="MFC5476010.1"/>
    </source>
</evidence>
<keyword evidence="1" id="KW-0677">Repeat</keyword>
<dbReference type="Gene3D" id="2.180.10.10">
    <property type="entry name" value="RHS repeat-associated core"/>
    <property type="match status" value="1"/>
</dbReference>
<dbReference type="EMBL" id="JBHSMT010000029">
    <property type="protein sequence ID" value="MFC5476010.1"/>
    <property type="molecule type" value="Genomic_DNA"/>
</dbReference>
<dbReference type="InterPro" id="IPR056823">
    <property type="entry name" value="TEN-like_YD-shell"/>
</dbReference>
<dbReference type="Proteomes" id="UP001596045">
    <property type="component" value="Unassembled WGS sequence"/>
</dbReference>
<evidence type="ECO:0000259" key="3">
    <source>
        <dbReference type="Pfam" id="PF25023"/>
    </source>
</evidence>
<feature type="non-terminal residue" evidence="4">
    <location>
        <position position="245"/>
    </location>
</feature>
<dbReference type="InterPro" id="IPR006530">
    <property type="entry name" value="YD"/>
</dbReference>
<sequence>MATCPSGFNWDGWIAPNACWGNWTIDPKTNGDHCPKIGDPINPATGNMYRIEADYVGAGSSTLRFQRTYNAGLQIQNGALGANWSGTYDRSIGLYLSNGSNYVLLYRPDGKILYFDGSSGTFTATADITGKLSTLTGSDGKTSGYQYVSPQGDEVETYDANGKLLKIVARSGLTQTLAYDSQGRLATVTDNFGHRLGFAYDAKNRIVTLTDPSGSLYQYGYDAQGQLVTVTYPGGATRTYLYNEP</sequence>
<feature type="domain" description="Teneurin-like YD-shell" evidence="3">
    <location>
        <begin position="157"/>
        <end position="240"/>
    </location>
</feature>